<dbReference type="Proteomes" id="UP000215902">
    <property type="component" value="Unassembled WGS sequence"/>
</dbReference>
<dbReference type="STRING" id="282301.A0A267F1C4"/>
<evidence type="ECO:0000256" key="8">
    <source>
        <dbReference type="ARBA" id="ARBA00023136"/>
    </source>
</evidence>
<evidence type="ECO:0000256" key="5">
    <source>
        <dbReference type="ARBA" id="ARBA00022970"/>
    </source>
</evidence>
<name>A0A267F1C4_9PLAT</name>
<keyword evidence="7 9" id="KW-0496">Mitochondrion</keyword>
<evidence type="ECO:0000313" key="11">
    <source>
        <dbReference type="Proteomes" id="UP000215902"/>
    </source>
</evidence>
<evidence type="ECO:0000256" key="6">
    <source>
        <dbReference type="ARBA" id="ARBA00022989"/>
    </source>
</evidence>
<dbReference type="AlphaFoldDB" id="A0A267F1C4"/>
<feature type="transmembrane region" description="Helical" evidence="9">
    <location>
        <begin position="253"/>
        <end position="270"/>
    </location>
</feature>
<gene>
    <name evidence="10" type="ORF">BOX15_Mlig017861g2</name>
</gene>
<protein>
    <recommendedName>
        <fullName evidence="9">Sidoreflexin</fullName>
    </recommendedName>
</protein>
<dbReference type="GO" id="GO:1990542">
    <property type="term" value="P:mitochondrial transmembrane transport"/>
    <property type="evidence" value="ECO:0007669"/>
    <property type="project" value="TreeGrafter"/>
</dbReference>
<feature type="non-terminal residue" evidence="10">
    <location>
        <position position="1"/>
    </location>
</feature>
<keyword evidence="4 9" id="KW-0812">Transmembrane</keyword>
<comment type="similarity">
    <text evidence="2 9">Belongs to the sideroflexin family.</text>
</comment>
<dbReference type="GO" id="GO:0005743">
    <property type="term" value="C:mitochondrial inner membrane"/>
    <property type="evidence" value="ECO:0007669"/>
    <property type="project" value="TreeGrafter"/>
</dbReference>
<reference evidence="10 11" key="1">
    <citation type="submission" date="2017-06" db="EMBL/GenBank/DDBJ databases">
        <title>A platform for efficient transgenesis in Macrostomum lignano, a flatworm model organism for stem cell research.</title>
        <authorList>
            <person name="Berezikov E."/>
        </authorList>
    </citation>
    <scope>NUCLEOTIDE SEQUENCE [LARGE SCALE GENOMIC DNA]</scope>
    <source>
        <strain evidence="10">DV1</strain>
        <tissue evidence="10">Whole organism</tissue>
    </source>
</reference>
<keyword evidence="11" id="KW-1185">Reference proteome</keyword>
<evidence type="ECO:0000256" key="2">
    <source>
        <dbReference type="ARBA" id="ARBA00005974"/>
    </source>
</evidence>
<keyword evidence="3" id="KW-0813">Transport</keyword>
<comment type="subcellular location">
    <subcellularLocation>
        <location evidence="1 9">Mitochondrion membrane</location>
        <topology evidence="1 9">Multi-pass membrane protein</topology>
    </subcellularLocation>
</comment>
<keyword evidence="8 9" id="KW-0472">Membrane</keyword>
<feature type="transmembrane region" description="Helical" evidence="9">
    <location>
        <begin position="160"/>
        <end position="181"/>
    </location>
</feature>
<evidence type="ECO:0000313" key="10">
    <source>
        <dbReference type="EMBL" id="PAA66879.1"/>
    </source>
</evidence>
<dbReference type="GO" id="GO:0015075">
    <property type="term" value="F:monoatomic ion transmembrane transporter activity"/>
    <property type="evidence" value="ECO:0007669"/>
    <property type="project" value="InterPro"/>
</dbReference>
<keyword evidence="6 9" id="KW-1133">Transmembrane helix</keyword>
<comment type="caution">
    <text evidence="10">The sequence shown here is derived from an EMBL/GenBank/DDBJ whole genome shotgun (WGS) entry which is preliminary data.</text>
</comment>
<feature type="transmembrane region" description="Helical" evidence="9">
    <location>
        <begin position="282"/>
        <end position="306"/>
    </location>
</feature>
<proteinExistence type="inferred from homology"/>
<evidence type="ECO:0000256" key="9">
    <source>
        <dbReference type="RuleBase" id="RU362000"/>
    </source>
</evidence>
<dbReference type="EMBL" id="NIVC01001522">
    <property type="protein sequence ID" value="PAA66879.1"/>
    <property type="molecule type" value="Genomic_DNA"/>
</dbReference>
<dbReference type="Pfam" id="PF03820">
    <property type="entry name" value="SFXNs"/>
    <property type="match status" value="1"/>
</dbReference>
<evidence type="ECO:0000256" key="7">
    <source>
        <dbReference type="ARBA" id="ARBA00023128"/>
    </source>
</evidence>
<sequence length="338" mass="36877">STESSSGTSGQVLSVPGYPPFELGKSRFDQSVFSGRLRHFFNVIDPRTLLVNDSGLQRSVQLLEAFKTGAVPPGTTTRDLWEAQKVKDAILHPDTGKKIYRPFRMSGFVPYGTPIVVGLLLPHSRLWHTVFWQWLNQSHNAAVNYANRNASKETPVSRFLTGYVGAVSAAVSIAVGLTVVIRKANTLPPATKMLIQKFVPLPAVSTASTLNVLLMRNSELSEGIEVFDENRQVVGTSKVAAKRALFDTAKTRAILPVPLLLIPPLVMTFLEKRSFLRQFPRLHLPVHALVVTAAFGGALPVAIALFPQVSAIAPKDLEPELQATVAAGCKELYYNKGL</sequence>
<dbReference type="PANTHER" id="PTHR11153:SF6">
    <property type="entry name" value="SIDEROFLEXIN-5"/>
    <property type="match status" value="1"/>
</dbReference>
<accession>A0A267F1C4</accession>
<dbReference type="PANTHER" id="PTHR11153">
    <property type="entry name" value="SIDEROFLEXIN"/>
    <property type="match status" value="1"/>
</dbReference>
<feature type="transmembrane region" description="Helical" evidence="9">
    <location>
        <begin position="108"/>
        <end position="127"/>
    </location>
</feature>
<organism evidence="10 11">
    <name type="scientific">Macrostomum lignano</name>
    <dbReference type="NCBI Taxonomy" id="282301"/>
    <lineage>
        <taxon>Eukaryota</taxon>
        <taxon>Metazoa</taxon>
        <taxon>Spiralia</taxon>
        <taxon>Lophotrochozoa</taxon>
        <taxon>Platyhelminthes</taxon>
        <taxon>Rhabditophora</taxon>
        <taxon>Macrostomorpha</taxon>
        <taxon>Macrostomida</taxon>
        <taxon>Macrostomidae</taxon>
        <taxon>Macrostomum</taxon>
    </lineage>
</organism>
<dbReference type="GO" id="GO:0006865">
    <property type="term" value="P:amino acid transport"/>
    <property type="evidence" value="ECO:0007669"/>
    <property type="project" value="UniProtKB-KW"/>
</dbReference>
<dbReference type="InterPro" id="IPR004686">
    <property type="entry name" value="Mtc"/>
</dbReference>
<evidence type="ECO:0000256" key="3">
    <source>
        <dbReference type="ARBA" id="ARBA00022448"/>
    </source>
</evidence>
<evidence type="ECO:0000256" key="4">
    <source>
        <dbReference type="ARBA" id="ARBA00022692"/>
    </source>
</evidence>
<dbReference type="NCBIfam" id="TIGR00798">
    <property type="entry name" value="mtc"/>
    <property type="match status" value="1"/>
</dbReference>
<evidence type="ECO:0000256" key="1">
    <source>
        <dbReference type="ARBA" id="ARBA00004225"/>
    </source>
</evidence>
<keyword evidence="5" id="KW-0029">Amino-acid transport</keyword>
<dbReference type="OrthoDB" id="6608471at2759"/>